<evidence type="ECO:0000313" key="1">
    <source>
        <dbReference type="EMBL" id="WCC80184.1"/>
    </source>
</evidence>
<protein>
    <submittedName>
        <fullName evidence="1">Ribbon-helix-helix domain-containing protein</fullName>
    </submittedName>
</protein>
<dbReference type="EMBL" id="CP115668">
    <property type="protein sequence ID" value="WCC80184.1"/>
    <property type="molecule type" value="Genomic_DNA"/>
</dbReference>
<proteinExistence type="predicted"/>
<keyword evidence="2" id="KW-1185">Reference proteome</keyword>
<dbReference type="Proteomes" id="UP001212097">
    <property type="component" value="Chromosome"/>
</dbReference>
<organism evidence="1 2">
    <name type="scientific">Cutibacterium equinum</name>
    <dbReference type="NCBI Taxonomy" id="3016342"/>
    <lineage>
        <taxon>Bacteria</taxon>
        <taxon>Bacillati</taxon>
        <taxon>Actinomycetota</taxon>
        <taxon>Actinomycetes</taxon>
        <taxon>Propionibacteriales</taxon>
        <taxon>Propionibacteriaceae</taxon>
        <taxon>Cutibacterium</taxon>
    </lineage>
</organism>
<sequence>MNKTVTINLGDGPVEVINGGDIDLDVEDVRLPGGTRVTNELVDEWAEELEGRGGRPSLDPAGGPSVRLAFRVPEDVSSQVDALAARQGLRRSDVLRAAPDQYLASA</sequence>
<evidence type="ECO:0000313" key="2">
    <source>
        <dbReference type="Proteomes" id="UP001212097"/>
    </source>
</evidence>
<name>A0ABY7QYR9_9ACTN</name>
<gene>
    <name evidence="1" type="ORF">O6R08_01100</name>
</gene>
<dbReference type="RefSeq" id="WP_271418366.1">
    <property type="nucleotide sequence ID" value="NZ_CP115668.1"/>
</dbReference>
<reference evidence="1 2" key="1">
    <citation type="submission" date="2023-06" db="EMBL/GenBank/DDBJ databases">
        <title>The Gram-positive Non-spore-bearing Anaerobic Bacilli of Human Feces.</title>
        <authorList>
            <person name="Eggerth A.H."/>
        </authorList>
    </citation>
    <scope>NUCLEOTIDE SEQUENCE [LARGE SCALE GENOMIC DNA]</scope>
    <source>
        <strain evidence="1 2">CBA3108</strain>
    </source>
</reference>
<accession>A0ABY7QYR9</accession>